<reference evidence="2" key="1">
    <citation type="submission" date="2022-04" db="EMBL/GenBank/DDBJ databases">
        <title>Complete genome sequences of Ezakiella coagulans and Fenollaria massiliensis.</title>
        <authorList>
            <person name="France M.T."/>
            <person name="Clifford J."/>
            <person name="Narina S."/>
            <person name="Rutt L."/>
            <person name="Ravel J."/>
        </authorList>
    </citation>
    <scope>NUCLEOTIDE SEQUENCE</scope>
    <source>
        <strain evidence="2">C0061C2</strain>
    </source>
</reference>
<feature type="transmembrane region" description="Helical" evidence="1">
    <location>
        <begin position="233"/>
        <end position="251"/>
    </location>
</feature>
<feature type="transmembrane region" description="Helical" evidence="1">
    <location>
        <begin position="70"/>
        <end position="89"/>
    </location>
</feature>
<protein>
    <submittedName>
        <fullName evidence="2">Conjugal transfer protein TraX</fullName>
    </submittedName>
</protein>
<keyword evidence="1" id="KW-1133">Transmembrane helix</keyword>
<dbReference type="RefSeq" id="WP_070598615.1">
    <property type="nucleotide sequence ID" value="NZ_CP096649.1"/>
</dbReference>
<evidence type="ECO:0000313" key="3">
    <source>
        <dbReference type="Proteomes" id="UP000831151"/>
    </source>
</evidence>
<feature type="transmembrane region" description="Helical" evidence="1">
    <location>
        <begin position="176"/>
        <end position="192"/>
    </location>
</feature>
<proteinExistence type="predicted"/>
<dbReference type="KEGG" id="fms:M1R53_02825"/>
<keyword evidence="3" id="KW-1185">Reference proteome</keyword>
<keyword evidence="1" id="KW-0812">Transmembrane</keyword>
<dbReference type="Pfam" id="PF05857">
    <property type="entry name" value="TraX"/>
    <property type="match status" value="1"/>
</dbReference>
<dbReference type="AlphaFoldDB" id="A0A9E7DKS8"/>
<keyword evidence="1" id="KW-0472">Membrane</keyword>
<feature type="transmembrane region" description="Helical" evidence="1">
    <location>
        <begin position="128"/>
        <end position="146"/>
    </location>
</feature>
<dbReference type="EMBL" id="CP096649">
    <property type="protein sequence ID" value="UQK59597.1"/>
    <property type="molecule type" value="Genomic_DNA"/>
</dbReference>
<dbReference type="InterPro" id="IPR008875">
    <property type="entry name" value="TraX"/>
</dbReference>
<feature type="transmembrane region" description="Helical" evidence="1">
    <location>
        <begin position="153"/>
        <end position="170"/>
    </location>
</feature>
<feature type="transmembrane region" description="Helical" evidence="1">
    <location>
        <begin position="21"/>
        <end position="39"/>
    </location>
</feature>
<organism evidence="2 3">
    <name type="scientific">Fenollaria massiliensis</name>
    <dbReference type="NCBI Taxonomy" id="938288"/>
    <lineage>
        <taxon>Bacteria</taxon>
        <taxon>Bacillati</taxon>
        <taxon>Bacillota</taxon>
        <taxon>Clostridia</taxon>
        <taxon>Eubacteriales</taxon>
        <taxon>Fenollaria</taxon>
    </lineage>
</organism>
<dbReference type="Proteomes" id="UP000831151">
    <property type="component" value="Chromosome"/>
</dbReference>
<evidence type="ECO:0000313" key="2">
    <source>
        <dbReference type="EMBL" id="UQK59597.1"/>
    </source>
</evidence>
<sequence length="259" mass="30411">MEAQTKLFENKKIWGLNQTQLKFIAILSMLVDHLVYGIFEVGLYQNIISAANITIGGSYVTGEMMDKIHFFGRIVIGRIAFPLFCFFIVQGFMHTRNRMKYALRLFIFAFISEVPFDLVSSNTIFDPNYQNVFFTLFLGLAALIIIEKFANQPFIRIAGVLLCIFAAKFLRTDYDIFGVILIILMYFVRFNKFQNLMVGMSTRFFYGFYYQMTAFVLMYLYNGERGKGFKYFFYAFYPVHLLLIYFLRMYIAKNPIAIF</sequence>
<feature type="transmembrane region" description="Helical" evidence="1">
    <location>
        <begin position="101"/>
        <end position="116"/>
    </location>
</feature>
<feature type="transmembrane region" description="Helical" evidence="1">
    <location>
        <begin position="204"/>
        <end position="221"/>
    </location>
</feature>
<name>A0A9E7DKS8_9FIRM</name>
<gene>
    <name evidence="2" type="ORF">M1R53_02825</name>
</gene>
<accession>A0A9E7DKS8</accession>
<evidence type="ECO:0000256" key="1">
    <source>
        <dbReference type="SAM" id="Phobius"/>
    </source>
</evidence>